<evidence type="ECO:0000313" key="3">
    <source>
        <dbReference type="EMBL" id="MED6168092.1"/>
    </source>
</evidence>
<dbReference type="EMBL" id="JASCZI010151054">
    <property type="protein sequence ID" value="MED6168092.1"/>
    <property type="molecule type" value="Genomic_DNA"/>
</dbReference>
<proteinExistence type="predicted"/>
<feature type="chain" id="PRO_5046591093" evidence="2">
    <location>
        <begin position="21"/>
        <end position="235"/>
    </location>
</feature>
<keyword evidence="4" id="KW-1185">Reference proteome</keyword>
<evidence type="ECO:0000256" key="2">
    <source>
        <dbReference type="SAM" id="SignalP"/>
    </source>
</evidence>
<keyword evidence="2" id="KW-0732">Signal</keyword>
<comment type="caution">
    <text evidence="3">The sequence shown here is derived from an EMBL/GenBank/DDBJ whole genome shotgun (WGS) entry which is preliminary data.</text>
</comment>
<accession>A0ABU6V3V3</accession>
<feature type="signal peptide" evidence="2">
    <location>
        <begin position="1"/>
        <end position="20"/>
    </location>
</feature>
<gene>
    <name evidence="3" type="ORF">PIB30_008747</name>
</gene>
<reference evidence="3 4" key="1">
    <citation type="journal article" date="2023" name="Plants (Basel)">
        <title>Bridging the Gap: Combining Genomics and Transcriptomics Approaches to Understand Stylosanthes scabra, an Orphan Legume from the Brazilian Caatinga.</title>
        <authorList>
            <person name="Ferreira-Neto J.R.C."/>
            <person name="da Silva M.D."/>
            <person name="Binneck E."/>
            <person name="de Melo N.F."/>
            <person name="da Silva R.H."/>
            <person name="de Melo A.L.T.M."/>
            <person name="Pandolfi V."/>
            <person name="Bustamante F.O."/>
            <person name="Brasileiro-Vidal A.C."/>
            <person name="Benko-Iseppon A.M."/>
        </authorList>
    </citation>
    <scope>NUCLEOTIDE SEQUENCE [LARGE SCALE GENOMIC DNA]</scope>
    <source>
        <tissue evidence="3">Leaves</tissue>
    </source>
</reference>
<dbReference type="PANTHER" id="PTHR46567:SF2">
    <property type="entry name" value="RNA POLYMERASE II TRANSCRIPTION MEDIATORS PROTEIN"/>
    <property type="match status" value="1"/>
</dbReference>
<organism evidence="3 4">
    <name type="scientific">Stylosanthes scabra</name>
    <dbReference type="NCBI Taxonomy" id="79078"/>
    <lineage>
        <taxon>Eukaryota</taxon>
        <taxon>Viridiplantae</taxon>
        <taxon>Streptophyta</taxon>
        <taxon>Embryophyta</taxon>
        <taxon>Tracheophyta</taxon>
        <taxon>Spermatophyta</taxon>
        <taxon>Magnoliopsida</taxon>
        <taxon>eudicotyledons</taxon>
        <taxon>Gunneridae</taxon>
        <taxon>Pentapetalae</taxon>
        <taxon>rosids</taxon>
        <taxon>fabids</taxon>
        <taxon>Fabales</taxon>
        <taxon>Fabaceae</taxon>
        <taxon>Papilionoideae</taxon>
        <taxon>50 kb inversion clade</taxon>
        <taxon>dalbergioids sensu lato</taxon>
        <taxon>Dalbergieae</taxon>
        <taxon>Pterocarpus clade</taxon>
        <taxon>Stylosanthes</taxon>
    </lineage>
</organism>
<dbReference type="PANTHER" id="PTHR46567">
    <property type="entry name" value="MEDIATOR OF RNA POLYMERASE II TRANSCRIPTION SUBUNIT 12"/>
    <property type="match status" value="1"/>
</dbReference>
<dbReference type="Proteomes" id="UP001341840">
    <property type="component" value="Unassembled WGS sequence"/>
</dbReference>
<evidence type="ECO:0000313" key="4">
    <source>
        <dbReference type="Proteomes" id="UP001341840"/>
    </source>
</evidence>
<name>A0ABU6V3V3_9FABA</name>
<feature type="region of interest" description="Disordered" evidence="1">
    <location>
        <begin position="138"/>
        <end position="176"/>
    </location>
</feature>
<feature type="compositionally biased region" description="Polar residues" evidence="1">
    <location>
        <begin position="138"/>
        <end position="168"/>
    </location>
</feature>
<protein>
    <submittedName>
        <fullName evidence="3">Uncharacterized protein</fullName>
    </submittedName>
</protein>
<sequence length="235" mass="25747">MRHTLASVILRLLGSRVVHDADYLANCSPLRKEVESPFEAASVDGLFDRLLLILHGLFNSCLPSWLRWKPSSKTANEPTREFCGSDQELIGTLQNDLERMQLPDTIRCRIQAVMPVLVPSTRRSFSCQPPSVPASALVSLQPSKTNSGSNSRNSTVSRKNLVPSSRTAASVVKSKQQDHDLDIDPWTLLEDGAGSCSSTNNSAIMGSGDCVNIQAGSWLKGAVRVRRRDLTYIDP</sequence>
<evidence type="ECO:0000256" key="1">
    <source>
        <dbReference type="SAM" id="MobiDB-lite"/>
    </source>
</evidence>